<comment type="cofactor">
    <cofactor evidence="2">
        <name>Mg(2+)</name>
        <dbReference type="ChEBI" id="CHEBI:18420"/>
    </cofactor>
</comment>
<dbReference type="Gene3D" id="3.40.1830.10">
    <property type="entry name" value="Thermophilic metalloprotease (M29)"/>
    <property type="match status" value="1"/>
</dbReference>
<comment type="cofactor">
    <cofactor evidence="3">
        <name>Zn(2+)</name>
        <dbReference type="ChEBI" id="CHEBI:29105"/>
    </cofactor>
</comment>
<evidence type="ECO:0000256" key="2">
    <source>
        <dbReference type="ARBA" id="ARBA00001946"/>
    </source>
</evidence>
<evidence type="ECO:0000256" key="8">
    <source>
        <dbReference type="ARBA" id="ARBA00022801"/>
    </source>
</evidence>
<dbReference type="PANTHER" id="PTHR34448:SF3">
    <property type="entry name" value="AMINOPEPTIDASE AMPS"/>
    <property type="match status" value="1"/>
</dbReference>
<dbReference type="InterPro" id="IPR052170">
    <property type="entry name" value="M29_Exopeptidase"/>
</dbReference>
<evidence type="ECO:0000256" key="9">
    <source>
        <dbReference type="ARBA" id="ARBA00023049"/>
    </source>
</evidence>
<keyword evidence="7" id="KW-0479">Metal-binding</keyword>
<dbReference type="SUPFAM" id="SSF144052">
    <property type="entry name" value="Thermophilic metalloprotease-like"/>
    <property type="match status" value="1"/>
</dbReference>
<dbReference type="GO" id="GO:0046872">
    <property type="term" value="F:metal ion binding"/>
    <property type="evidence" value="ECO:0007669"/>
    <property type="project" value="UniProtKB-KW"/>
</dbReference>
<dbReference type="EMBL" id="PIOC01000017">
    <property type="protein sequence ID" value="RDW18369.1"/>
    <property type="molecule type" value="Genomic_DNA"/>
</dbReference>
<dbReference type="GO" id="GO:0006508">
    <property type="term" value="P:proteolysis"/>
    <property type="evidence" value="ECO:0007669"/>
    <property type="project" value="UniProtKB-KW"/>
</dbReference>
<evidence type="ECO:0000256" key="1">
    <source>
        <dbReference type="ARBA" id="ARBA00001941"/>
    </source>
</evidence>
<keyword evidence="8" id="KW-0378">Hydrolase</keyword>
<keyword evidence="11" id="KW-1185">Reference proteome</keyword>
<gene>
    <name evidence="10" type="ORF">CWR48_12390</name>
</gene>
<protein>
    <submittedName>
        <fullName evidence="10">Aminopeptidase</fullName>
    </submittedName>
</protein>
<dbReference type="Proteomes" id="UP000257143">
    <property type="component" value="Unassembled WGS sequence"/>
</dbReference>
<dbReference type="PRINTS" id="PR00919">
    <property type="entry name" value="THERMOPTASE"/>
</dbReference>
<comment type="cofactor">
    <cofactor evidence="1">
        <name>Co(2+)</name>
        <dbReference type="ChEBI" id="CHEBI:48828"/>
    </cofactor>
</comment>
<keyword evidence="5 10" id="KW-0031">Aminopeptidase</keyword>
<dbReference type="PANTHER" id="PTHR34448">
    <property type="entry name" value="AMINOPEPTIDASE"/>
    <property type="match status" value="1"/>
</dbReference>
<keyword evidence="6" id="KW-0645">Protease</keyword>
<evidence type="ECO:0000256" key="7">
    <source>
        <dbReference type="ARBA" id="ARBA00022723"/>
    </source>
</evidence>
<evidence type="ECO:0000313" key="11">
    <source>
        <dbReference type="Proteomes" id="UP000257143"/>
    </source>
</evidence>
<dbReference type="OrthoDB" id="9803993at2"/>
<proteinExistence type="inferred from homology"/>
<sequence>MALPNFEENLQKYAKLLVSKGINVQPGDWVKMTINVDQAPLARLITKEAYALKAEKVIVKWSDDEIGREHYLNQSTEILTDIPKYEIEESEDHVLNHRVSRLSIISSDPGLLDGVDPTKIATYQNVAGKAFEATRIATQNDDLKWTVAAAAGAGWAATVFPDLETSEEQVDALWDQIFKTSRVYANDPIATWDEHKKLLNEKAATLNEIQFDALHYKAPGTDLTLGLPKNHIWASAESYNPKGEEFIANMPTEEVFTAPDTRRMDGVVKSTKPLSYAGTLIEGIEVHFKDGKIVDISAEKGDETIKKLVHDNEGATGLGEVALVPDPSPISQSGITFFNTLFDENASNHLAIGAAYPTTIKGGTKMSQEELKEHGMNTSTVHVDFMIGSDKMDIDGIRQDGTIMPLFRNGDWAF</sequence>
<reference evidence="11" key="1">
    <citation type="submission" date="2017-11" db="EMBL/GenBank/DDBJ databases">
        <authorList>
            <person name="Zhu W."/>
        </authorList>
    </citation>
    <scope>NUCLEOTIDE SEQUENCE [LARGE SCALE GENOMIC DNA]</scope>
    <source>
        <strain evidence="11">CAU 1183</strain>
    </source>
</reference>
<keyword evidence="9" id="KW-0482">Metalloprotease</keyword>
<dbReference type="Pfam" id="PF02073">
    <property type="entry name" value="Peptidase_M29"/>
    <property type="match status" value="1"/>
</dbReference>
<evidence type="ECO:0000256" key="6">
    <source>
        <dbReference type="ARBA" id="ARBA00022670"/>
    </source>
</evidence>
<dbReference type="InterPro" id="IPR000787">
    <property type="entry name" value="Peptidase_M29"/>
</dbReference>
<evidence type="ECO:0000256" key="4">
    <source>
        <dbReference type="ARBA" id="ARBA00008236"/>
    </source>
</evidence>
<dbReference type="GO" id="GO:0008237">
    <property type="term" value="F:metallopeptidase activity"/>
    <property type="evidence" value="ECO:0007669"/>
    <property type="project" value="UniProtKB-KW"/>
</dbReference>
<comment type="similarity">
    <text evidence="4">Belongs to the peptidase M29 family.</text>
</comment>
<accession>A0A3D8PT74</accession>
<dbReference type="InterPro" id="IPR035097">
    <property type="entry name" value="M29_N-terminal"/>
</dbReference>
<evidence type="ECO:0000256" key="3">
    <source>
        <dbReference type="ARBA" id="ARBA00001947"/>
    </source>
</evidence>
<evidence type="ECO:0000313" key="10">
    <source>
        <dbReference type="EMBL" id="RDW18369.1"/>
    </source>
</evidence>
<organism evidence="10 11">
    <name type="scientific">Oceanobacillus arenosus</name>
    <dbReference type="NCBI Taxonomy" id="1229153"/>
    <lineage>
        <taxon>Bacteria</taxon>
        <taxon>Bacillati</taxon>
        <taxon>Bacillota</taxon>
        <taxon>Bacilli</taxon>
        <taxon>Bacillales</taxon>
        <taxon>Bacillaceae</taxon>
        <taxon>Oceanobacillus</taxon>
    </lineage>
</organism>
<evidence type="ECO:0000256" key="5">
    <source>
        <dbReference type="ARBA" id="ARBA00022438"/>
    </source>
</evidence>
<comment type="caution">
    <text evidence="10">The sequence shown here is derived from an EMBL/GenBank/DDBJ whole genome shotgun (WGS) entry which is preliminary data.</text>
</comment>
<name>A0A3D8PT74_9BACI</name>
<dbReference type="AlphaFoldDB" id="A0A3D8PT74"/>
<dbReference type="GO" id="GO:0004177">
    <property type="term" value="F:aminopeptidase activity"/>
    <property type="evidence" value="ECO:0007669"/>
    <property type="project" value="UniProtKB-KW"/>
</dbReference>
<dbReference type="RefSeq" id="WP_115773548.1">
    <property type="nucleotide sequence ID" value="NZ_PIOC01000017.1"/>
</dbReference>